<dbReference type="SMART" id="SM00228">
    <property type="entry name" value="PDZ"/>
    <property type="match status" value="1"/>
</dbReference>
<protein>
    <submittedName>
        <fullName evidence="3">PDZ domain-containing protein</fullName>
    </submittedName>
</protein>
<organism evidence="3 4">
    <name type="scientific">Flavihumibacter fluminis</name>
    <dbReference type="NCBI Taxonomy" id="2909236"/>
    <lineage>
        <taxon>Bacteria</taxon>
        <taxon>Pseudomonadati</taxon>
        <taxon>Bacteroidota</taxon>
        <taxon>Chitinophagia</taxon>
        <taxon>Chitinophagales</taxon>
        <taxon>Chitinophagaceae</taxon>
        <taxon>Flavihumibacter</taxon>
    </lineage>
</organism>
<dbReference type="InterPro" id="IPR012334">
    <property type="entry name" value="Pectin_lyas_fold"/>
</dbReference>
<dbReference type="Gene3D" id="2.30.42.10">
    <property type="match status" value="1"/>
</dbReference>
<dbReference type="SUPFAM" id="SSF51126">
    <property type="entry name" value="Pectin lyase-like"/>
    <property type="match status" value="1"/>
</dbReference>
<dbReference type="InterPro" id="IPR006626">
    <property type="entry name" value="PbH1"/>
</dbReference>
<sequence>MKLPIRWAICLLLLSHYSFAQQDYYVAIQGDDRNNGSLEKPFKSVHRALQQVAKAKGSSVRIFLRKGTYYLDRTLEITPALLNQKQLEITAYETEKVTLSGAVPITTTWKSYNERIQQAFIGKGLPMDQLFCNGKLLQLARYPNYDSSARVFNGTAADALAVNRIRSWKNPTGAFVHALHQGEWGGFHYRITGKLNDSLLLEGGWQNNRPAPLHAEYRFVENIVEELDAPGEWYYDKVTGILYLYPPSGVQLETVQLERAALDELIYLKGSRQQPVKNVIVRGIDFKGTNRTFMKTREPLLRSDWTIYRGGAILIEGAEQIKIQHCSFSILGGHALFVSRYNREINIENNQIHHIGGNAIAFVGDPDAVRSPAFRYEEAVALDTMDFTPGPKTDNYPAFCRAYGNLIHSIGQVEKQVAGVQISMAMDIKVEHNTIYKTPRAGINIGDGCWGGHTIAYNDVFQTVLETGDHGAFNSWGRDRYWVPGIEAVDERVRARPDFPFLDMVKPITLNNNRFHCEHGWDIDLDDGSSRYRITNNLCLNGGLKLREGYDRIVKNNILVNNTFHPHVWYEKSGDVFTQNIVTSTYAPIRVRNWGTQVDSNYFIQPGALDAAKENKTDQHSLTGNPLFVNDNLGDYRIQPNSEAVAIGFENISIEFGVTDPLLRQLAASPPQTGIRILQAKATTTQIKWLGAIIKNIETLGEQSASGSPDKKGVLILKVAPGSPAAKSGLQAGDIIRSVNETSIEDVDAFLAIIQSINWQGTATAMVLHNQQIVKRQLVLK</sequence>
<name>A0ABS9BFM2_9BACT</name>
<evidence type="ECO:0000256" key="1">
    <source>
        <dbReference type="SAM" id="SignalP"/>
    </source>
</evidence>
<feature type="chain" id="PRO_5046938757" evidence="1">
    <location>
        <begin position="21"/>
        <end position="781"/>
    </location>
</feature>
<dbReference type="InterPro" id="IPR036034">
    <property type="entry name" value="PDZ_sf"/>
</dbReference>
<dbReference type="PROSITE" id="PS50106">
    <property type="entry name" value="PDZ"/>
    <property type="match status" value="1"/>
</dbReference>
<gene>
    <name evidence="3" type="ORF">L0U88_07125</name>
</gene>
<dbReference type="InterPro" id="IPR011050">
    <property type="entry name" value="Pectin_lyase_fold/virulence"/>
</dbReference>
<evidence type="ECO:0000259" key="2">
    <source>
        <dbReference type="PROSITE" id="PS50106"/>
    </source>
</evidence>
<evidence type="ECO:0000313" key="3">
    <source>
        <dbReference type="EMBL" id="MCF1714395.1"/>
    </source>
</evidence>
<dbReference type="SUPFAM" id="SSF50156">
    <property type="entry name" value="PDZ domain-like"/>
    <property type="match status" value="1"/>
</dbReference>
<keyword evidence="1" id="KW-0732">Signal</keyword>
<dbReference type="PANTHER" id="PTHR36453:SF1">
    <property type="entry name" value="RIGHT HANDED BETA HELIX DOMAIN-CONTAINING PROTEIN"/>
    <property type="match status" value="1"/>
</dbReference>
<dbReference type="EMBL" id="JAKEVY010000002">
    <property type="protein sequence ID" value="MCF1714395.1"/>
    <property type="molecule type" value="Genomic_DNA"/>
</dbReference>
<dbReference type="InterPro" id="IPR041489">
    <property type="entry name" value="PDZ_6"/>
</dbReference>
<reference evidence="3 4" key="1">
    <citation type="submission" date="2022-01" db="EMBL/GenBank/DDBJ databases">
        <title>Flavihumibacter sp. nov., isolated from sediment of a river.</title>
        <authorList>
            <person name="Liu H."/>
        </authorList>
    </citation>
    <scope>NUCLEOTIDE SEQUENCE [LARGE SCALE GENOMIC DNA]</scope>
    <source>
        <strain evidence="3 4">RY-1</strain>
    </source>
</reference>
<dbReference type="InterPro" id="IPR001478">
    <property type="entry name" value="PDZ"/>
</dbReference>
<dbReference type="Proteomes" id="UP001200145">
    <property type="component" value="Unassembled WGS sequence"/>
</dbReference>
<feature type="domain" description="PDZ" evidence="2">
    <location>
        <begin position="674"/>
        <end position="747"/>
    </location>
</feature>
<dbReference type="RefSeq" id="WP_234865034.1">
    <property type="nucleotide sequence ID" value="NZ_JAKEVY010000002.1"/>
</dbReference>
<keyword evidence="4" id="KW-1185">Reference proteome</keyword>
<dbReference type="Gene3D" id="2.160.20.10">
    <property type="entry name" value="Single-stranded right-handed beta-helix, Pectin lyase-like"/>
    <property type="match status" value="2"/>
</dbReference>
<proteinExistence type="predicted"/>
<comment type="caution">
    <text evidence="3">The sequence shown here is derived from an EMBL/GenBank/DDBJ whole genome shotgun (WGS) entry which is preliminary data.</text>
</comment>
<dbReference type="SMART" id="SM00710">
    <property type="entry name" value="PbH1"/>
    <property type="match status" value="4"/>
</dbReference>
<accession>A0ABS9BFM2</accession>
<dbReference type="PANTHER" id="PTHR36453">
    <property type="entry name" value="SECRETED PROTEIN-RELATED"/>
    <property type="match status" value="1"/>
</dbReference>
<dbReference type="Pfam" id="PF17820">
    <property type="entry name" value="PDZ_6"/>
    <property type="match status" value="1"/>
</dbReference>
<feature type="signal peptide" evidence="1">
    <location>
        <begin position="1"/>
        <end position="20"/>
    </location>
</feature>
<evidence type="ECO:0000313" key="4">
    <source>
        <dbReference type="Proteomes" id="UP001200145"/>
    </source>
</evidence>